<feature type="transmembrane region" description="Helical" evidence="6">
    <location>
        <begin position="158"/>
        <end position="179"/>
    </location>
</feature>
<evidence type="ECO:0008006" key="9">
    <source>
        <dbReference type="Google" id="ProtNLM"/>
    </source>
</evidence>
<feature type="transmembrane region" description="Helical" evidence="6">
    <location>
        <begin position="263"/>
        <end position="291"/>
    </location>
</feature>
<evidence type="ECO:0000256" key="4">
    <source>
        <dbReference type="ARBA" id="ARBA00022989"/>
    </source>
</evidence>
<keyword evidence="3 6" id="KW-0812">Transmembrane</keyword>
<reference evidence="7 8" key="1">
    <citation type="submission" date="2023-06" db="EMBL/GenBank/DDBJ databases">
        <authorList>
            <person name="Oyuntsetseg B."/>
            <person name="Kim S.B."/>
        </authorList>
    </citation>
    <scope>NUCLEOTIDE SEQUENCE [LARGE SCALE GENOMIC DNA]</scope>
    <source>
        <strain evidence="7 8">4-36</strain>
    </source>
</reference>
<dbReference type="AlphaFoldDB" id="A0A9Y2JVV6"/>
<keyword evidence="8" id="KW-1185">Reference proteome</keyword>
<keyword evidence="4 6" id="KW-1133">Transmembrane helix</keyword>
<evidence type="ECO:0000256" key="3">
    <source>
        <dbReference type="ARBA" id="ARBA00022692"/>
    </source>
</evidence>
<dbReference type="RefSeq" id="WP_286001215.1">
    <property type="nucleotide sequence ID" value="NZ_CP127295.1"/>
</dbReference>
<feature type="transmembrane region" description="Helical" evidence="6">
    <location>
        <begin position="373"/>
        <end position="392"/>
    </location>
</feature>
<evidence type="ECO:0000256" key="6">
    <source>
        <dbReference type="SAM" id="Phobius"/>
    </source>
</evidence>
<keyword evidence="2" id="KW-1003">Cell membrane</keyword>
<sequence>MSTAGVRGTNVEAGTGARGRATAGSLGSSLLVSIGLGYVLTVACQRLLPPQEYAVFVTFWGLLMGLGSTLSPLEQELSRQSAVAALAGGKAGRPALRAVAVGVVVAAAFSLALLIPPVNDRLFHGDWSLAVIVLAGGVAFACQFGTRGLLIGQHKVKAFSLLVVAEPAVRALILGVLFVSVAYNVVSLAIAVAAGSFAWLLFARPARRLLDPHVEGDGWGVTTRRMGMLLVGAALTSAVITGYPALVGLLAPGGDGDRVGSLFAALVIARLPLTLIGPVQSLAVPFVVRLSVTEEGRHRLRRVLALGAVASLALAALGALVGLWLGPWAVRFVSGPGYDIDGWSVAGLVWSSVLLVPMQLLTAVLVARTQAKLVLVSWAVVTGTASLLLLFLPGDTVFRAVVALAAAPALGLAVVLAFVLRRAPENGTATTAGADEASS</sequence>
<dbReference type="GO" id="GO:0005886">
    <property type="term" value="C:plasma membrane"/>
    <property type="evidence" value="ECO:0007669"/>
    <property type="project" value="UniProtKB-SubCell"/>
</dbReference>
<feature type="transmembrane region" description="Helical" evidence="6">
    <location>
        <begin position="398"/>
        <end position="420"/>
    </location>
</feature>
<dbReference type="KEGG" id="amog:QRX60_14010"/>
<evidence type="ECO:0000313" key="7">
    <source>
        <dbReference type="EMBL" id="WIY04900.1"/>
    </source>
</evidence>
<feature type="transmembrane region" description="Helical" evidence="6">
    <location>
        <begin position="94"/>
        <end position="115"/>
    </location>
</feature>
<feature type="transmembrane region" description="Helical" evidence="6">
    <location>
        <begin position="53"/>
        <end position="73"/>
    </location>
</feature>
<dbReference type="PANTHER" id="PTHR30250">
    <property type="entry name" value="PST FAMILY PREDICTED COLANIC ACID TRANSPORTER"/>
    <property type="match status" value="1"/>
</dbReference>
<organism evidence="7 8">
    <name type="scientific">Amycolatopsis mongoliensis</name>
    <dbReference type="NCBI Taxonomy" id="715475"/>
    <lineage>
        <taxon>Bacteria</taxon>
        <taxon>Bacillati</taxon>
        <taxon>Actinomycetota</taxon>
        <taxon>Actinomycetes</taxon>
        <taxon>Pseudonocardiales</taxon>
        <taxon>Pseudonocardiaceae</taxon>
        <taxon>Amycolatopsis</taxon>
    </lineage>
</organism>
<comment type="subcellular location">
    <subcellularLocation>
        <location evidence="1">Cell membrane</location>
        <topology evidence="1">Multi-pass membrane protein</topology>
    </subcellularLocation>
</comment>
<evidence type="ECO:0000256" key="2">
    <source>
        <dbReference type="ARBA" id="ARBA00022475"/>
    </source>
</evidence>
<proteinExistence type="predicted"/>
<dbReference type="InterPro" id="IPR050833">
    <property type="entry name" value="Poly_Biosynth_Transport"/>
</dbReference>
<dbReference type="Proteomes" id="UP001239397">
    <property type="component" value="Chromosome"/>
</dbReference>
<feature type="transmembrane region" description="Helical" evidence="6">
    <location>
        <begin position="345"/>
        <end position="366"/>
    </location>
</feature>
<accession>A0A9Y2JVV6</accession>
<name>A0A9Y2JVV6_9PSEU</name>
<feature type="transmembrane region" description="Helical" evidence="6">
    <location>
        <begin position="21"/>
        <end position="41"/>
    </location>
</feature>
<feature type="transmembrane region" description="Helical" evidence="6">
    <location>
        <begin position="229"/>
        <end position="251"/>
    </location>
</feature>
<gene>
    <name evidence="7" type="ORF">QRX60_14010</name>
</gene>
<dbReference type="EMBL" id="CP127295">
    <property type="protein sequence ID" value="WIY04900.1"/>
    <property type="molecule type" value="Genomic_DNA"/>
</dbReference>
<keyword evidence="5 6" id="KW-0472">Membrane</keyword>
<protein>
    <recommendedName>
        <fullName evidence="9">Polysaccharide biosynthesis protein</fullName>
    </recommendedName>
</protein>
<evidence type="ECO:0000313" key="8">
    <source>
        <dbReference type="Proteomes" id="UP001239397"/>
    </source>
</evidence>
<dbReference type="PANTHER" id="PTHR30250:SF11">
    <property type="entry name" value="O-ANTIGEN TRANSPORTER-RELATED"/>
    <property type="match status" value="1"/>
</dbReference>
<feature type="transmembrane region" description="Helical" evidence="6">
    <location>
        <begin position="303"/>
        <end position="325"/>
    </location>
</feature>
<feature type="transmembrane region" description="Helical" evidence="6">
    <location>
        <begin position="185"/>
        <end position="203"/>
    </location>
</feature>
<evidence type="ECO:0000256" key="5">
    <source>
        <dbReference type="ARBA" id="ARBA00023136"/>
    </source>
</evidence>
<evidence type="ECO:0000256" key="1">
    <source>
        <dbReference type="ARBA" id="ARBA00004651"/>
    </source>
</evidence>
<feature type="transmembrane region" description="Helical" evidence="6">
    <location>
        <begin position="127"/>
        <end position="146"/>
    </location>
</feature>